<dbReference type="OrthoDB" id="2386090at2759"/>
<proteinExistence type="predicted"/>
<accession>A0A6A5U1N9</accession>
<sequence length="260" mass="29877">MKLGYLTELLIYDAGDTRTTYVAFWKAVVLLQFGTCVVFITPMLYKNENEPNEYIRSFQALLVTLLAAIPCAVLSFLTAPYVSQIHMQIPLNATHSLTALRAFARNPPPTTRLRFLTLRIFPIGKFTTTYLSEMRALPARRFRMANLERIKGRHWEEEKKEKSLGKKVWELVNEPRWKFYVKEGRACTVRTGVPGVWEEVARVIGEQTKRAEEKEMGKAGLGKARGLDRRTGTVKRLTKVAERKVPEATIRRQTFRSPTK</sequence>
<evidence type="ECO:0000313" key="3">
    <source>
        <dbReference type="EMBL" id="KAF1958568.1"/>
    </source>
</evidence>
<dbReference type="Proteomes" id="UP000800035">
    <property type="component" value="Unassembled WGS sequence"/>
</dbReference>
<keyword evidence="4" id="KW-1185">Reference proteome</keyword>
<organism evidence="3 4">
    <name type="scientific">Byssothecium circinans</name>
    <dbReference type="NCBI Taxonomy" id="147558"/>
    <lineage>
        <taxon>Eukaryota</taxon>
        <taxon>Fungi</taxon>
        <taxon>Dikarya</taxon>
        <taxon>Ascomycota</taxon>
        <taxon>Pezizomycotina</taxon>
        <taxon>Dothideomycetes</taxon>
        <taxon>Pleosporomycetidae</taxon>
        <taxon>Pleosporales</taxon>
        <taxon>Massarineae</taxon>
        <taxon>Massarinaceae</taxon>
        <taxon>Byssothecium</taxon>
    </lineage>
</organism>
<reference evidence="3" key="1">
    <citation type="journal article" date="2020" name="Stud. Mycol.">
        <title>101 Dothideomycetes genomes: a test case for predicting lifestyles and emergence of pathogens.</title>
        <authorList>
            <person name="Haridas S."/>
            <person name="Albert R."/>
            <person name="Binder M."/>
            <person name="Bloem J."/>
            <person name="Labutti K."/>
            <person name="Salamov A."/>
            <person name="Andreopoulos B."/>
            <person name="Baker S."/>
            <person name="Barry K."/>
            <person name="Bills G."/>
            <person name="Bluhm B."/>
            <person name="Cannon C."/>
            <person name="Castanera R."/>
            <person name="Culley D."/>
            <person name="Daum C."/>
            <person name="Ezra D."/>
            <person name="Gonzalez J."/>
            <person name="Henrissat B."/>
            <person name="Kuo A."/>
            <person name="Liang C."/>
            <person name="Lipzen A."/>
            <person name="Lutzoni F."/>
            <person name="Magnuson J."/>
            <person name="Mondo S."/>
            <person name="Nolan M."/>
            <person name="Ohm R."/>
            <person name="Pangilinan J."/>
            <person name="Park H.-J."/>
            <person name="Ramirez L."/>
            <person name="Alfaro M."/>
            <person name="Sun H."/>
            <person name="Tritt A."/>
            <person name="Yoshinaga Y."/>
            <person name="Zwiers L.-H."/>
            <person name="Turgeon B."/>
            <person name="Goodwin S."/>
            <person name="Spatafora J."/>
            <person name="Crous P."/>
            <person name="Grigoriev I."/>
        </authorList>
    </citation>
    <scope>NUCLEOTIDE SEQUENCE</scope>
    <source>
        <strain evidence="3">CBS 675.92</strain>
    </source>
</reference>
<evidence type="ECO:0000313" key="4">
    <source>
        <dbReference type="Proteomes" id="UP000800035"/>
    </source>
</evidence>
<dbReference type="AlphaFoldDB" id="A0A6A5U1N9"/>
<name>A0A6A5U1N9_9PLEO</name>
<evidence type="ECO:0000256" key="1">
    <source>
        <dbReference type="SAM" id="MobiDB-lite"/>
    </source>
</evidence>
<evidence type="ECO:0000256" key="2">
    <source>
        <dbReference type="SAM" id="Phobius"/>
    </source>
</evidence>
<feature type="region of interest" description="Disordered" evidence="1">
    <location>
        <begin position="214"/>
        <end position="235"/>
    </location>
</feature>
<keyword evidence="2" id="KW-1133">Transmembrane helix</keyword>
<feature type="transmembrane region" description="Helical" evidence="2">
    <location>
        <begin position="57"/>
        <end position="82"/>
    </location>
</feature>
<dbReference type="EMBL" id="ML976986">
    <property type="protein sequence ID" value="KAF1958568.1"/>
    <property type="molecule type" value="Genomic_DNA"/>
</dbReference>
<feature type="transmembrane region" description="Helical" evidence="2">
    <location>
        <begin position="23"/>
        <end position="45"/>
    </location>
</feature>
<gene>
    <name evidence="3" type="ORF">CC80DRAFT_407649</name>
</gene>
<keyword evidence="2" id="KW-0472">Membrane</keyword>
<keyword evidence="2" id="KW-0812">Transmembrane</keyword>
<protein>
    <submittedName>
        <fullName evidence="3">Uncharacterized protein</fullName>
    </submittedName>
</protein>